<organism evidence="1 2">
    <name type="scientific">Scyliorhinus torazame</name>
    <name type="common">Cloudy catshark</name>
    <name type="synonym">Catulus torazame</name>
    <dbReference type="NCBI Taxonomy" id="75743"/>
    <lineage>
        <taxon>Eukaryota</taxon>
        <taxon>Metazoa</taxon>
        <taxon>Chordata</taxon>
        <taxon>Craniata</taxon>
        <taxon>Vertebrata</taxon>
        <taxon>Chondrichthyes</taxon>
        <taxon>Elasmobranchii</taxon>
        <taxon>Galeomorphii</taxon>
        <taxon>Galeoidea</taxon>
        <taxon>Carcharhiniformes</taxon>
        <taxon>Scyliorhinidae</taxon>
        <taxon>Scyliorhinus</taxon>
    </lineage>
</organism>
<gene>
    <name evidence="1" type="ORF">scyTo_0009180</name>
</gene>
<sequence>MEIKVYKVLKIEEAVKKKKVYQVHRGNKREKQGFPFESVSQCPTQSRVTKSMDRVDGANLHLFPCFLQKTIQIQIVKNLGTEYNKRQRSWKQTHGYSSLLQKT</sequence>
<dbReference type="EMBL" id="BFAA01003677">
    <property type="protein sequence ID" value="GCB60462.1"/>
    <property type="molecule type" value="Genomic_DNA"/>
</dbReference>
<proteinExistence type="predicted"/>
<keyword evidence="2" id="KW-1185">Reference proteome</keyword>
<reference evidence="1 2" key="1">
    <citation type="journal article" date="2018" name="Nat. Ecol. Evol.">
        <title>Shark genomes provide insights into elasmobranch evolution and the origin of vertebrates.</title>
        <authorList>
            <person name="Hara Y"/>
            <person name="Yamaguchi K"/>
            <person name="Onimaru K"/>
            <person name="Kadota M"/>
            <person name="Koyanagi M"/>
            <person name="Keeley SD"/>
            <person name="Tatsumi K"/>
            <person name="Tanaka K"/>
            <person name="Motone F"/>
            <person name="Kageyama Y"/>
            <person name="Nozu R"/>
            <person name="Adachi N"/>
            <person name="Nishimura O"/>
            <person name="Nakagawa R"/>
            <person name="Tanegashima C"/>
            <person name="Kiyatake I"/>
            <person name="Matsumoto R"/>
            <person name="Murakumo K"/>
            <person name="Nishida K"/>
            <person name="Terakita A"/>
            <person name="Kuratani S"/>
            <person name="Sato K"/>
            <person name="Hyodo S Kuraku.S."/>
        </authorList>
    </citation>
    <scope>NUCLEOTIDE SEQUENCE [LARGE SCALE GENOMIC DNA]</scope>
</reference>
<name>A0A401NHW4_SCYTO</name>
<evidence type="ECO:0000313" key="2">
    <source>
        <dbReference type="Proteomes" id="UP000288216"/>
    </source>
</evidence>
<accession>A0A401NHW4</accession>
<dbReference type="Proteomes" id="UP000288216">
    <property type="component" value="Unassembled WGS sequence"/>
</dbReference>
<comment type="caution">
    <text evidence="1">The sequence shown here is derived from an EMBL/GenBank/DDBJ whole genome shotgun (WGS) entry which is preliminary data.</text>
</comment>
<protein>
    <submittedName>
        <fullName evidence="1">Uncharacterized protein</fullName>
    </submittedName>
</protein>
<dbReference type="AlphaFoldDB" id="A0A401NHW4"/>
<evidence type="ECO:0000313" key="1">
    <source>
        <dbReference type="EMBL" id="GCB60462.1"/>
    </source>
</evidence>